<keyword evidence="2" id="KW-0732">Signal</keyword>
<feature type="chain" id="PRO_5035753437" evidence="2">
    <location>
        <begin position="21"/>
        <end position="191"/>
    </location>
</feature>
<evidence type="ECO:0000313" key="3">
    <source>
        <dbReference type="EMBL" id="CAG2254241.1"/>
    </source>
</evidence>
<dbReference type="AlphaFoldDB" id="A0A8S3V9I9"/>
<evidence type="ECO:0000313" key="4">
    <source>
        <dbReference type="Proteomes" id="UP000683360"/>
    </source>
</evidence>
<dbReference type="PANTHER" id="PTHR11046">
    <property type="entry name" value="OLIGORIBONUCLEASE, MITOCHONDRIAL"/>
    <property type="match status" value="1"/>
</dbReference>
<dbReference type="GO" id="GO:0000175">
    <property type="term" value="F:3'-5'-RNA exonuclease activity"/>
    <property type="evidence" value="ECO:0007669"/>
    <property type="project" value="InterPro"/>
</dbReference>
<proteinExistence type="predicted"/>
<sequence>MNNFFCSLHLLVNFADVCAAALLKFENLHLKNTSENVTDDLDSFSNRSESGTVRLLRTSSKAFGRGVDEKSGVYSTCGWEQISWYNIKIVDSSTLEGYRKKPHILDMNDQLTSLRDFLKEAQDDATEVLEGNLSPFPDKIDNEDIVLRHLLKSDETDTLTIQILQTLFSSMLTLLERQACDHLPGGDIFKR</sequence>
<evidence type="ECO:0000256" key="1">
    <source>
        <dbReference type="ARBA" id="ARBA00022722"/>
    </source>
</evidence>
<name>A0A8S3V9I9_MYTED</name>
<dbReference type="Proteomes" id="UP000683360">
    <property type="component" value="Unassembled WGS sequence"/>
</dbReference>
<keyword evidence="4" id="KW-1185">Reference proteome</keyword>
<comment type="caution">
    <text evidence="3">The sequence shown here is derived from an EMBL/GenBank/DDBJ whole genome shotgun (WGS) entry which is preliminary data.</text>
</comment>
<feature type="signal peptide" evidence="2">
    <location>
        <begin position="1"/>
        <end position="20"/>
    </location>
</feature>
<accession>A0A8S3V9I9</accession>
<dbReference type="OrthoDB" id="6414146at2759"/>
<keyword evidence="1" id="KW-0378">Hydrolase</keyword>
<evidence type="ECO:0000256" key="2">
    <source>
        <dbReference type="SAM" id="SignalP"/>
    </source>
</evidence>
<reference evidence="3" key="1">
    <citation type="submission" date="2021-03" db="EMBL/GenBank/DDBJ databases">
        <authorList>
            <person name="Bekaert M."/>
        </authorList>
    </citation>
    <scope>NUCLEOTIDE SEQUENCE</scope>
</reference>
<dbReference type="EMBL" id="CAJPWZ010003234">
    <property type="protein sequence ID" value="CAG2254241.1"/>
    <property type="molecule type" value="Genomic_DNA"/>
</dbReference>
<dbReference type="InterPro" id="IPR022894">
    <property type="entry name" value="Oligoribonuclease"/>
</dbReference>
<keyword evidence="1" id="KW-0540">Nuclease</keyword>
<protein>
    <submittedName>
        <fullName evidence="3">Uncharacterized protein</fullName>
    </submittedName>
</protein>
<gene>
    <name evidence="3" type="ORF">MEDL_65729</name>
</gene>
<dbReference type="PANTHER" id="PTHR11046:SF25">
    <property type="match status" value="1"/>
</dbReference>
<organism evidence="3 4">
    <name type="scientific">Mytilus edulis</name>
    <name type="common">Blue mussel</name>
    <dbReference type="NCBI Taxonomy" id="6550"/>
    <lineage>
        <taxon>Eukaryota</taxon>
        <taxon>Metazoa</taxon>
        <taxon>Spiralia</taxon>
        <taxon>Lophotrochozoa</taxon>
        <taxon>Mollusca</taxon>
        <taxon>Bivalvia</taxon>
        <taxon>Autobranchia</taxon>
        <taxon>Pteriomorphia</taxon>
        <taxon>Mytilida</taxon>
        <taxon>Mytiloidea</taxon>
        <taxon>Mytilidae</taxon>
        <taxon>Mytilinae</taxon>
        <taxon>Mytilus</taxon>
    </lineage>
</organism>